<evidence type="ECO:0000313" key="2">
    <source>
        <dbReference type="Proteomes" id="UP001160148"/>
    </source>
</evidence>
<name>A0AAV0WPV5_9HEMI</name>
<comment type="caution">
    <text evidence="1">The sequence shown here is derived from an EMBL/GenBank/DDBJ whole genome shotgun (WGS) entry which is preliminary data.</text>
</comment>
<accession>A0AAV0WPV5</accession>
<dbReference type="EMBL" id="CARXXK010000002">
    <property type="protein sequence ID" value="CAI6357877.1"/>
    <property type="molecule type" value="Genomic_DNA"/>
</dbReference>
<keyword evidence="2" id="KW-1185">Reference proteome</keyword>
<dbReference type="Proteomes" id="UP001160148">
    <property type="component" value="Unassembled WGS sequence"/>
</dbReference>
<dbReference type="AlphaFoldDB" id="A0AAV0WPV5"/>
<sequence>MTYLGIVINKSCLFKAHIAEAARKADRVGATLARLMPNVGGPREARRCLLASVVQSVLSWAPTLDFTNGNVKLLNRTQRRVLLRKIWAYRTVSEAATKVLAGIPLADLLARERETEYRRRRSITNVVTGAVPAYPTVAQ</sequence>
<proteinExistence type="predicted"/>
<evidence type="ECO:0000313" key="1">
    <source>
        <dbReference type="EMBL" id="CAI6357877.1"/>
    </source>
</evidence>
<organism evidence="1 2">
    <name type="scientific">Macrosiphum euphorbiae</name>
    <name type="common">potato aphid</name>
    <dbReference type="NCBI Taxonomy" id="13131"/>
    <lineage>
        <taxon>Eukaryota</taxon>
        <taxon>Metazoa</taxon>
        <taxon>Ecdysozoa</taxon>
        <taxon>Arthropoda</taxon>
        <taxon>Hexapoda</taxon>
        <taxon>Insecta</taxon>
        <taxon>Pterygota</taxon>
        <taxon>Neoptera</taxon>
        <taxon>Paraneoptera</taxon>
        <taxon>Hemiptera</taxon>
        <taxon>Sternorrhyncha</taxon>
        <taxon>Aphidomorpha</taxon>
        <taxon>Aphidoidea</taxon>
        <taxon>Aphididae</taxon>
        <taxon>Macrosiphini</taxon>
        <taxon>Macrosiphum</taxon>
    </lineage>
</organism>
<reference evidence="1 2" key="1">
    <citation type="submission" date="2023-01" db="EMBL/GenBank/DDBJ databases">
        <authorList>
            <person name="Whitehead M."/>
        </authorList>
    </citation>
    <scope>NUCLEOTIDE SEQUENCE [LARGE SCALE GENOMIC DNA]</scope>
</reference>
<protein>
    <submittedName>
        <fullName evidence="1">Uncharacterized protein</fullName>
    </submittedName>
</protein>
<gene>
    <name evidence="1" type="ORF">MEUPH1_LOCUS13456</name>
</gene>